<evidence type="ECO:0000256" key="3">
    <source>
        <dbReference type="RuleBase" id="RU000363"/>
    </source>
</evidence>
<dbReference type="InterPro" id="IPR002347">
    <property type="entry name" value="SDR_fam"/>
</dbReference>
<dbReference type="EMBL" id="CP086717">
    <property type="protein sequence ID" value="WOO82421.1"/>
    <property type="molecule type" value="Genomic_DNA"/>
</dbReference>
<reference evidence="5" key="1">
    <citation type="submission" date="2023-10" db="EMBL/GenBank/DDBJ databases">
        <authorList>
            <person name="Noh H."/>
        </authorList>
    </citation>
    <scope>NUCLEOTIDE SEQUENCE</scope>
    <source>
        <strain evidence="5">DUCC4014</strain>
    </source>
</reference>
<dbReference type="FunFam" id="3.40.50.720:FF:000047">
    <property type="entry name" value="NADP-dependent L-serine/L-allo-threonine dehydrogenase"/>
    <property type="match status" value="1"/>
</dbReference>
<evidence type="ECO:0000256" key="2">
    <source>
        <dbReference type="ARBA" id="ARBA00023002"/>
    </source>
</evidence>
<sequence length="270" mass="28188">MPSSVFNSSRLQGKTVVVTGASAGIGAATAVLFAKAGANLVLLARRQNLLDEVKASAEAGAAEFGQKISVVTKTLDVNDRAAVDGLVPALKAAGVKSFDILVNNAGGAIGTEKAGDIVLADIDFMINTNLFSLIQITQVFLAEFKAQDSGHIINIGSMAGREAYVGGSIYCAVKHAVRAFTTSVRKEVVATGIRVTEVAPGAVETNFSVVRFRGDEAAAKNVYKGIEPLVAEDIAEEIVWTASRPAHVQIAELFVLPTAQAAATIYGRKE</sequence>
<organism evidence="5 6">
    <name type="scientific">Vanrija pseudolonga</name>
    <dbReference type="NCBI Taxonomy" id="143232"/>
    <lineage>
        <taxon>Eukaryota</taxon>
        <taxon>Fungi</taxon>
        <taxon>Dikarya</taxon>
        <taxon>Basidiomycota</taxon>
        <taxon>Agaricomycotina</taxon>
        <taxon>Tremellomycetes</taxon>
        <taxon>Trichosporonales</taxon>
        <taxon>Trichosporonaceae</taxon>
        <taxon>Vanrija</taxon>
    </lineage>
</organism>
<evidence type="ECO:0000313" key="6">
    <source>
        <dbReference type="Proteomes" id="UP000827549"/>
    </source>
</evidence>
<gene>
    <name evidence="5" type="primary">SPAC521.03</name>
    <name evidence="5" type="ORF">LOC62_04G005909</name>
</gene>
<dbReference type="AlphaFoldDB" id="A0AAF1BIK9"/>
<dbReference type="GeneID" id="87809136"/>
<dbReference type="InterPro" id="IPR036291">
    <property type="entry name" value="NAD(P)-bd_dom_sf"/>
</dbReference>
<dbReference type="PRINTS" id="PR00081">
    <property type="entry name" value="GDHRDH"/>
</dbReference>
<protein>
    <submittedName>
        <fullName evidence="5">NADP-dependent 3-hydroxy acid dehydrogenase</fullName>
    </submittedName>
</protein>
<dbReference type="Gene3D" id="3.40.50.720">
    <property type="entry name" value="NAD(P)-binding Rossmann-like Domain"/>
    <property type="match status" value="1"/>
</dbReference>
<accession>A0AAF1BIK9</accession>
<dbReference type="GO" id="GO:0016616">
    <property type="term" value="F:oxidoreductase activity, acting on the CH-OH group of donors, NAD or NADP as acceptor"/>
    <property type="evidence" value="ECO:0007669"/>
    <property type="project" value="UniProtKB-ARBA"/>
</dbReference>
<name>A0AAF1BIK9_9TREE</name>
<keyword evidence="4" id="KW-0472">Membrane</keyword>
<comment type="similarity">
    <text evidence="1 3">Belongs to the short-chain dehydrogenases/reductases (SDR) family.</text>
</comment>
<evidence type="ECO:0000256" key="4">
    <source>
        <dbReference type="SAM" id="Phobius"/>
    </source>
</evidence>
<dbReference type="PANTHER" id="PTHR42901">
    <property type="entry name" value="ALCOHOL DEHYDROGENASE"/>
    <property type="match status" value="1"/>
</dbReference>
<dbReference type="RefSeq" id="XP_062628453.1">
    <property type="nucleotide sequence ID" value="XM_062772469.1"/>
</dbReference>
<keyword evidence="6" id="KW-1185">Reference proteome</keyword>
<dbReference type="PRINTS" id="PR00080">
    <property type="entry name" value="SDRFAMILY"/>
</dbReference>
<evidence type="ECO:0000313" key="5">
    <source>
        <dbReference type="EMBL" id="WOO82421.1"/>
    </source>
</evidence>
<keyword evidence="4" id="KW-1133">Transmembrane helix</keyword>
<dbReference type="PANTHER" id="PTHR42901:SF1">
    <property type="entry name" value="ALCOHOL DEHYDROGENASE"/>
    <property type="match status" value="1"/>
</dbReference>
<dbReference type="SUPFAM" id="SSF51735">
    <property type="entry name" value="NAD(P)-binding Rossmann-fold domains"/>
    <property type="match status" value="1"/>
</dbReference>
<evidence type="ECO:0000256" key="1">
    <source>
        <dbReference type="ARBA" id="ARBA00006484"/>
    </source>
</evidence>
<feature type="transmembrane region" description="Helical" evidence="4">
    <location>
        <begin position="20"/>
        <end position="44"/>
    </location>
</feature>
<dbReference type="Pfam" id="PF00106">
    <property type="entry name" value="adh_short"/>
    <property type="match status" value="1"/>
</dbReference>
<keyword evidence="2" id="KW-0560">Oxidoreductase</keyword>
<dbReference type="Proteomes" id="UP000827549">
    <property type="component" value="Chromosome 4"/>
</dbReference>
<keyword evidence="4" id="KW-0812">Transmembrane</keyword>
<proteinExistence type="inferred from homology"/>